<protein>
    <submittedName>
        <fullName evidence="1">Crp/Fnr family transcriptional regulator</fullName>
    </submittedName>
</protein>
<keyword evidence="2" id="KW-1185">Reference proteome</keyword>
<evidence type="ECO:0000313" key="2">
    <source>
        <dbReference type="Proteomes" id="UP001195965"/>
    </source>
</evidence>
<organism evidence="1 2">
    <name type="scientific">Acidithiobacillus montserratensis</name>
    <dbReference type="NCBI Taxonomy" id="2729135"/>
    <lineage>
        <taxon>Bacteria</taxon>
        <taxon>Pseudomonadati</taxon>
        <taxon>Pseudomonadota</taxon>
        <taxon>Acidithiobacillia</taxon>
        <taxon>Acidithiobacillales</taxon>
        <taxon>Acidithiobacillaceae</taxon>
        <taxon>Acidithiobacillus</taxon>
    </lineage>
</organism>
<dbReference type="EMBL" id="CP127526">
    <property type="protein sequence ID" value="XRI72636.1"/>
    <property type="molecule type" value="Genomic_DNA"/>
</dbReference>
<accession>A0ACD5HCW4</accession>
<name>A0ACD5HCW4_9PROT</name>
<dbReference type="Proteomes" id="UP001195965">
    <property type="component" value="Chromosome"/>
</dbReference>
<gene>
    <name evidence="1" type="ORF">HHS34_009280</name>
</gene>
<evidence type="ECO:0000313" key="1">
    <source>
        <dbReference type="EMBL" id="XRI72636.1"/>
    </source>
</evidence>
<reference evidence="1 2" key="1">
    <citation type="journal article" date="2021" name="ISME J.">
        <title>Genomic evolution of the class Acidithiobacillia: deep-branching Proteobacteria living in extreme acidic conditions.</title>
        <authorList>
            <person name="Moya-Beltran A."/>
            <person name="Beard S."/>
            <person name="Rojas-Villalobos C."/>
            <person name="Issotta F."/>
            <person name="Gallardo Y."/>
            <person name="Ulloa R."/>
            <person name="Giaveno A."/>
            <person name="Degli Esposti M."/>
            <person name="Johnson D.B."/>
            <person name="Quatrini R."/>
        </authorList>
    </citation>
    <scope>NUCLEOTIDE SEQUENCE [LARGE SCALE GENOMIC DNA]</scope>
    <source>
        <strain evidence="1 2">GG1-14</strain>
    </source>
</reference>
<proteinExistence type="predicted"/>
<sequence length="218" mass="24375">MNNWIPYFPSLAALSGNERTLFNQAQLVQWNSGQFIFHAGAPCQQYFLVLEGQIRVQQISTSGREVVLYRIGPGEPCILTTSCLLSHRPYPAMGITESVGKAISLPHPAFDQLTGLSAIFREFVFSAYGNRLTDLLSLIEEVVFTRLDIRLARKLLTLEAQSNPVHITHEALATELGTAREVITRTLKEFALRGWIHRGTGEIDILQTQALRHLADSM</sequence>